<keyword evidence="2" id="KW-1185">Reference proteome</keyword>
<organism evidence="1 2">
    <name type="scientific">Allocoleopsis franciscana PCC 7113</name>
    <dbReference type="NCBI Taxonomy" id="1173027"/>
    <lineage>
        <taxon>Bacteria</taxon>
        <taxon>Bacillati</taxon>
        <taxon>Cyanobacteriota</taxon>
        <taxon>Cyanophyceae</taxon>
        <taxon>Coleofasciculales</taxon>
        <taxon>Coleofasciculaceae</taxon>
        <taxon>Allocoleopsis</taxon>
        <taxon>Allocoleopsis franciscana</taxon>
    </lineage>
</organism>
<dbReference type="eggNOG" id="ENOG50332KZ">
    <property type="taxonomic scope" value="Bacteria"/>
</dbReference>
<evidence type="ECO:0008006" key="3">
    <source>
        <dbReference type="Google" id="ProtNLM"/>
    </source>
</evidence>
<dbReference type="AlphaFoldDB" id="K9W934"/>
<reference evidence="1 2" key="1">
    <citation type="submission" date="2012-06" db="EMBL/GenBank/DDBJ databases">
        <title>Finished chromosome of genome of Microcoleus sp. PCC 7113.</title>
        <authorList>
            <consortium name="US DOE Joint Genome Institute"/>
            <person name="Gugger M."/>
            <person name="Coursin T."/>
            <person name="Rippka R."/>
            <person name="Tandeau De Marsac N."/>
            <person name="Huntemann M."/>
            <person name="Wei C.-L."/>
            <person name="Han J."/>
            <person name="Detter J.C."/>
            <person name="Han C."/>
            <person name="Tapia R."/>
            <person name="Chen A."/>
            <person name="Kyrpides N."/>
            <person name="Mavromatis K."/>
            <person name="Markowitz V."/>
            <person name="Szeto E."/>
            <person name="Ivanova N."/>
            <person name="Pagani I."/>
            <person name="Pati A."/>
            <person name="Goodwin L."/>
            <person name="Nordberg H.P."/>
            <person name="Cantor M.N."/>
            <person name="Hua S.X."/>
            <person name="Woyke T."/>
            <person name="Kerfeld C.A."/>
        </authorList>
    </citation>
    <scope>NUCLEOTIDE SEQUENCE [LARGE SCALE GENOMIC DNA]</scope>
    <source>
        <strain evidence="1 2">PCC 7113</strain>
    </source>
</reference>
<dbReference type="EMBL" id="CP003630">
    <property type="protein sequence ID" value="AFZ16733.1"/>
    <property type="molecule type" value="Genomic_DNA"/>
</dbReference>
<dbReference type="RefSeq" id="WP_015180896.1">
    <property type="nucleotide sequence ID" value="NC_019738.1"/>
</dbReference>
<name>K9W934_9CYAN</name>
<dbReference type="OrthoDB" id="573692at2"/>
<proteinExistence type="predicted"/>
<dbReference type="KEGG" id="mic:Mic7113_0826"/>
<dbReference type="Proteomes" id="UP000010471">
    <property type="component" value="Chromosome"/>
</dbReference>
<accession>K9W934</accession>
<protein>
    <recommendedName>
        <fullName evidence="3">Helix-turn-helix domain-containing protein</fullName>
    </recommendedName>
</protein>
<gene>
    <name evidence="1" type="ORF">Mic7113_0826</name>
</gene>
<evidence type="ECO:0000313" key="2">
    <source>
        <dbReference type="Proteomes" id="UP000010471"/>
    </source>
</evidence>
<sequence length="90" mass="10670">MARTQKHQRVLQLHNQMFISPQEFSFRWGIEYEELAEICCVSKSTTYHWLGGQASRREAGEPYQRIMAVADFLLSHAEQIHPLLERWHTN</sequence>
<evidence type="ECO:0000313" key="1">
    <source>
        <dbReference type="EMBL" id="AFZ16733.1"/>
    </source>
</evidence>
<dbReference type="HOGENOM" id="CLU_2383258_0_0_3"/>